<evidence type="ECO:0008006" key="4">
    <source>
        <dbReference type="Google" id="ProtNLM"/>
    </source>
</evidence>
<protein>
    <recommendedName>
        <fullName evidence="4">DUF3263 domain-containing protein</fullName>
    </recommendedName>
</protein>
<sequence length="106" mass="12211">MTTFQPNRQAITAERGIPAHHRRPHPRERIPAGPHARRGPRPDAWQIVEFAEAWSPFGGPPDEELFVRFGMSRSRFAEVLAESVEQITRQLRPGQRRSPARGQRLR</sequence>
<evidence type="ECO:0000313" key="2">
    <source>
        <dbReference type="EMBL" id="MDR7173002.1"/>
    </source>
</evidence>
<gene>
    <name evidence="2" type="ORF">J2W56_006768</name>
</gene>
<feature type="region of interest" description="Disordered" evidence="1">
    <location>
        <begin position="1"/>
        <end position="41"/>
    </location>
</feature>
<feature type="compositionally biased region" description="Polar residues" evidence="1">
    <location>
        <begin position="1"/>
        <end position="10"/>
    </location>
</feature>
<dbReference type="Proteomes" id="UP001251217">
    <property type="component" value="Unassembled WGS sequence"/>
</dbReference>
<dbReference type="RefSeq" id="WP_310408446.1">
    <property type="nucleotide sequence ID" value="NZ_JAVDWW010000017.1"/>
</dbReference>
<keyword evidence="3" id="KW-1185">Reference proteome</keyword>
<dbReference type="EMBL" id="JAVDWW010000017">
    <property type="protein sequence ID" value="MDR7173002.1"/>
    <property type="molecule type" value="Genomic_DNA"/>
</dbReference>
<reference evidence="2 3" key="1">
    <citation type="submission" date="2023-07" db="EMBL/GenBank/DDBJ databases">
        <title>Sorghum-associated microbial communities from plants grown in Nebraska, USA.</title>
        <authorList>
            <person name="Schachtman D."/>
        </authorList>
    </citation>
    <scope>NUCLEOTIDE SEQUENCE [LARGE SCALE GENOMIC DNA]</scope>
    <source>
        <strain evidence="2 3">4272</strain>
    </source>
</reference>
<name>A0ABU1XR10_9NOCA</name>
<proteinExistence type="predicted"/>
<evidence type="ECO:0000256" key="1">
    <source>
        <dbReference type="SAM" id="MobiDB-lite"/>
    </source>
</evidence>
<organism evidence="2 3">
    <name type="scientific">Nocardia kruczakiae</name>
    <dbReference type="NCBI Taxonomy" id="261477"/>
    <lineage>
        <taxon>Bacteria</taxon>
        <taxon>Bacillati</taxon>
        <taxon>Actinomycetota</taxon>
        <taxon>Actinomycetes</taxon>
        <taxon>Mycobacteriales</taxon>
        <taxon>Nocardiaceae</taxon>
        <taxon>Nocardia</taxon>
    </lineage>
</organism>
<accession>A0ABU1XR10</accession>
<evidence type="ECO:0000313" key="3">
    <source>
        <dbReference type="Proteomes" id="UP001251217"/>
    </source>
</evidence>
<comment type="caution">
    <text evidence="2">The sequence shown here is derived from an EMBL/GenBank/DDBJ whole genome shotgun (WGS) entry which is preliminary data.</text>
</comment>